<dbReference type="OrthoDB" id="5405781at2759"/>
<organism evidence="2 3">
    <name type="scientific">Dactylonectria estremocensis</name>
    <dbReference type="NCBI Taxonomy" id="1079267"/>
    <lineage>
        <taxon>Eukaryota</taxon>
        <taxon>Fungi</taxon>
        <taxon>Dikarya</taxon>
        <taxon>Ascomycota</taxon>
        <taxon>Pezizomycotina</taxon>
        <taxon>Sordariomycetes</taxon>
        <taxon>Hypocreomycetidae</taxon>
        <taxon>Hypocreales</taxon>
        <taxon>Nectriaceae</taxon>
        <taxon>Dactylonectria</taxon>
    </lineage>
</organism>
<feature type="compositionally biased region" description="Polar residues" evidence="1">
    <location>
        <begin position="24"/>
        <end position="33"/>
    </location>
</feature>
<proteinExistence type="predicted"/>
<feature type="region of interest" description="Disordered" evidence="1">
    <location>
        <begin position="1"/>
        <end position="34"/>
    </location>
</feature>
<reference evidence="2" key="1">
    <citation type="journal article" date="2021" name="Nat. Commun.">
        <title>Genetic determinants of endophytism in the Arabidopsis root mycobiome.</title>
        <authorList>
            <person name="Mesny F."/>
            <person name="Miyauchi S."/>
            <person name="Thiergart T."/>
            <person name="Pickel B."/>
            <person name="Atanasova L."/>
            <person name="Karlsson M."/>
            <person name="Huettel B."/>
            <person name="Barry K.W."/>
            <person name="Haridas S."/>
            <person name="Chen C."/>
            <person name="Bauer D."/>
            <person name="Andreopoulos W."/>
            <person name="Pangilinan J."/>
            <person name="LaButti K."/>
            <person name="Riley R."/>
            <person name="Lipzen A."/>
            <person name="Clum A."/>
            <person name="Drula E."/>
            <person name="Henrissat B."/>
            <person name="Kohler A."/>
            <person name="Grigoriev I.V."/>
            <person name="Martin F.M."/>
            <person name="Hacquard S."/>
        </authorList>
    </citation>
    <scope>NUCLEOTIDE SEQUENCE</scope>
    <source>
        <strain evidence="2">MPI-CAGE-AT-0021</strain>
    </source>
</reference>
<accession>A0A9P9J7D2</accession>
<feature type="compositionally biased region" description="Basic and acidic residues" evidence="1">
    <location>
        <begin position="1"/>
        <end position="12"/>
    </location>
</feature>
<dbReference type="EMBL" id="JAGMUU010000010">
    <property type="protein sequence ID" value="KAH7144467.1"/>
    <property type="molecule type" value="Genomic_DNA"/>
</dbReference>
<name>A0A9P9J7D2_9HYPO</name>
<protein>
    <recommendedName>
        <fullName evidence="4">Acyltransferase 3 domain-containing protein</fullName>
    </recommendedName>
</protein>
<dbReference type="Proteomes" id="UP000717696">
    <property type="component" value="Unassembled WGS sequence"/>
</dbReference>
<keyword evidence="3" id="KW-1185">Reference proteome</keyword>
<gene>
    <name evidence="2" type="ORF">B0J13DRAFT_45581</name>
</gene>
<evidence type="ECO:0000313" key="3">
    <source>
        <dbReference type="Proteomes" id="UP000717696"/>
    </source>
</evidence>
<evidence type="ECO:0008006" key="4">
    <source>
        <dbReference type="Google" id="ProtNLM"/>
    </source>
</evidence>
<evidence type="ECO:0000256" key="1">
    <source>
        <dbReference type="SAM" id="MobiDB-lite"/>
    </source>
</evidence>
<dbReference type="AlphaFoldDB" id="A0A9P9J7D2"/>
<comment type="caution">
    <text evidence="2">The sequence shown here is derived from an EMBL/GenBank/DDBJ whole genome shotgun (WGS) entry which is preliminary data.</text>
</comment>
<evidence type="ECO:0000313" key="2">
    <source>
        <dbReference type="EMBL" id="KAH7144467.1"/>
    </source>
</evidence>
<sequence>MDNDAPLRRPSIEHNMGLLDPHGSDSNSDNSFNAGPHYLTDRTRSFIDYSKSTSWRSLIGRLIHFLIPSFLQGRRTHEQSRPPKIGPTAYLDGVRGLAALTVFISHHFSQAYSDEAWGCGGKFYGIMRLPILRLLHTERPSVSQIRRPPASIQLWIGTVDELGRGLI</sequence>